<accession>A0ABR0SPI1</accession>
<evidence type="ECO:0000313" key="2">
    <source>
        <dbReference type="EMBL" id="KAK5994013.1"/>
    </source>
</evidence>
<dbReference type="Proteomes" id="UP001338125">
    <property type="component" value="Unassembled WGS sequence"/>
</dbReference>
<feature type="compositionally biased region" description="Acidic residues" evidence="1">
    <location>
        <begin position="173"/>
        <end position="196"/>
    </location>
</feature>
<feature type="compositionally biased region" description="Low complexity" evidence="1">
    <location>
        <begin position="40"/>
        <end position="71"/>
    </location>
</feature>
<proteinExistence type="predicted"/>
<evidence type="ECO:0000256" key="1">
    <source>
        <dbReference type="SAM" id="MobiDB-lite"/>
    </source>
</evidence>
<feature type="compositionally biased region" description="Basic residues" evidence="1">
    <location>
        <begin position="266"/>
        <end position="275"/>
    </location>
</feature>
<keyword evidence="3" id="KW-1185">Reference proteome</keyword>
<evidence type="ECO:0008006" key="4">
    <source>
        <dbReference type="Google" id="ProtNLM"/>
    </source>
</evidence>
<sequence>MVWPAPPRLRAESSVSASVSESTAASRSPSPTGYSHRIASKSATATVPAASVSVPNSAFQQQRQSYVQSQSHWRHSGLQSPSPSIPSSSHSSTIPSTASFPQTAFHHNYTHMRSPSPSRDEQEIWSQTHQDYPPFEATQPFSEATQPFSEATQRFSNDSHPAYQSYLSPSSSQDDDFDDNEDDNETESENENENDNNDSFIPSAQPRFTNFTPHPPFTPSAPLSSLPSPPSSTISRRPSSIVSFTDSQPTLRQGHRNVSPSIAPSVHRHRARRVTRQGQEDAESHMLNAVVEGMGRIHVTMDQDAAGRWRIKRQSDSRFENR</sequence>
<evidence type="ECO:0000313" key="3">
    <source>
        <dbReference type="Proteomes" id="UP001338125"/>
    </source>
</evidence>
<protein>
    <recommendedName>
        <fullName evidence="4">REJ domain-containing protein</fullName>
    </recommendedName>
</protein>
<feature type="compositionally biased region" description="Low complexity" evidence="1">
    <location>
        <begin position="12"/>
        <end position="32"/>
    </location>
</feature>
<gene>
    <name evidence="2" type="ORF">PT974_07453</name>
</gene>
<feature type="region of interest" description="Disordered" evidence="1">
    <location>
        <begin position="1"/>
        <end position="283"/>
    </location>
</feature>
<name>A0ABR0SPI1_9HYPO</name>
<reference evidence="2 3" key="1">
    <citation type="submission" date="2024-01" db="EMBL/GenBank/DDBJ databases">
        <title>Complete genome of Cladobotryum mycophilum ATHUM6906.</title>
        <authorList>
            <person name="Christinaki A.C."/>
            <person name="Myridakis A.I."/>
            <person name="Kouvelis V.N."/>
        </authorList>
    </citation>
    <scope>NUCLEOTIDE SEQUENCE [LARGE SCALE GENOMIC DNA]</scope>
    <source>
        <strain evidence="2 3">ATHUM6906</strain>
    </source>
</reference>
<feature type="compositionally biased region" description="Low complexity" evidence="1">
    <location>
        <begin position="80"/>
        <end position="99"/>
    </location>
</feature>
<dbReference type="EMBL" id="JAVFKD010000012">
    <property type="protein sequence ID" value="KAK5994013.1"/>
    <property type="molecule type" value="Genomic_DNA"/>
</dbReference>
<feature type="compositionally biased region" description="Polar residues" evidence="1">
    <location>
        <begin position="139"/>
        <end position="159"/>
    </location>
</feature>
<organism evidence="2 3">
    <name type="scientific">Cladobotryum mycophilum</name>
    <dbReference type="NCBI Taxonomy" id="491253"/>
    <lineage>
        <taxon>Eukaryota</taxon>
        <taxon>Fungi</taxon>
        <taxon>Dikarya</taxon>
        <taxon>Ascomycota</taxon>
        <taxon>Pezizomycotina</taxon>
        <taxon>Sordariomycetes</taxon>
        <taxon>Hypocreomycetidae</taxon>
        <taxon>Hypocreales</taxon>
        <taxon>Hypocreaceae</taxon>
        <taxon>Cladobotryum</taxon>
    </lineage>
</organism>
<feature type="compositionally biased region" description="Polar residues" evidence="1">
    <location>
        <begin position="244"/>
        <end position="262"/>
    </location>
</feature>
<feature type="compositionally biased region" description="Low complexity" evidence="1">
    <location>
        <begin position="220"/>
        <end position="243"/>
    </location>
</feature>
<comment type="caution">
    <text evidence="2">The sequence shown here is derived from an EMBL/GenBank/DDBJ whole genome shotgun (WGS) entry which is preliminary data.</text>
</comment>